<reference evidence="1" key="1">
    <citation type="submission" date="2021-06" db="EMBL/GenBank/DDBJ databases">
        <authorList>
            <person name="Hodson N. C."/>
            <person name="Mongue J. A."/>
            <person name="Jaron S. K."/>
        </authorList>
    </citation>
    <scope>NUCLEOTIDE SEQUENCE</scope>
</reference>
<keyword evidence="2" id="KW-1185">Reference proteome</keyword>
<evidence type="ECO:0000313" key="2">
    <source>
        <dbReference type="Proteomes" id="UP000708208"/>
    </source>
</evidence>
<dbReference type="EMBL" id="CAJVCH010484360">
    <property type="protein sequence ID" value="CAG7820606.1"/>
    <property type="molecule type" value="Genomic_DNA"/>
</dbReference>
<dbReference type="AlphaFoldDB" id="A0A8J2KME4"/>
<comment type="caution">
    <text evidence="1">The sequence shown here is derived from an EMBL/GenBank/DDBJ whole genome shotgun (WGS) entry which is preliminary data.</text>
</comment>
<accession>A0A8J2KME4</accession>
<gene>
    <name evidence="1" type="ORF">AFUS01_LOCUS30990</name>
</gene>
<protein>
    <submittedName>
        <fullName evidence="1">Uncharacterized protein</fullName>
    </submittedName>
</protein>
<dbReference type="Proteomes" id="UP000708208">
    <property type="component" value="Unassembled WGS sequence"/>
</dbReference>
<sequence>MESKCEKNNGIYRCKKQRRTTKKGKDTKSRRAEMVVKIKCQIEKERGHKTVRGHIPKELLAQFWKIHLHFLLKFTHPDCFTSVLQLRPQEVLQLAQRYGNTYIDYPS</sequence>
<name>A0A8J2KME4_9HEXA</name>
<organism evidence="1 2">
    <name type="scientific">Allacma fusca</name>
    <dbReference type="NCBI Taxonomy" id="39272"/>
    <lineage>
        <taxon>Eukaryota</taxon>
        <taxon>Metazoa</taxon>
        <taxon>Ecdysozoa</taxon>
        <taxon>Arthropoda</taxon>
        <taxon>Hexapoda</taxon>
        <taxon>Collembola</taxon>
        <taxon>Symphypleona</taxon>
        <taxon>Sminthuridae</taxon>
        <taxon>Allacma</taxon>
    </lineage>
</organism>
<proteinExistence type="predicted"/>
<evidence type="ECO:0000313" key="1">
    <source>
        <dbReference type="EMBL" id="CAG7820606.1"/>
    </source>
</evidence>